<proteinExistence type="predicted"/>
<dbReference type="EMBL" id="CM042042">
    <property type="protein sequence ID" value="KAI3704015.1"/>
    <property type="molecule type" value="Genomic_DNA"/>
</dbReference>
<accession>A0ACB9A268</accession>
<protein>
    <submittedName>
        <fullName evidence="1">Uncharacterized protein</fullName>
    </submittedName>
</protein>
<evidence type="ECO:0000313" key="2">
    <source>
        <dbReference type="Proteomes" id="UP001056120"/>
    </source>
</evidence>
<dbReference type="Proteomes" id="UP001056120">
    <property type="component" value="Linkage Group LG25"/>
</dbReference>
<organism evidence="1 2">
    <name type="scientific">Smallanthus sonchifolius</name>
    <dbReference type="NCBI Taxonomy" id="185202"/>
    <lineage>
        <taxon>Eukaryota</taxon>
        <taxon>Viridiplantae</taxon>
        <taxon>Streptophyta</taxon>
        <taxon>Embryophyta</taxon>
        <taxon>Tracheophyta</taxon>
        <taxon>Spermatophyta</taxon>
        <taxon>Magnoliopsida</taxon>
        <taxon>eudicotyledons</taxon>
        <taxon>Gunneridae</taxon>
        <taxon>Pentapetalae</taxon>
        <taxon>asterids</taxon>
        <taxon>campanulids</taxon>
        <taxon>Asterales</taxon>
        <taxon>Asteraceae</taxon>
        <taxon>Asteroideae</taxon>
        <taxon>Heliantheae alliance</taxon>
        <taxon>Millerieae</taxon>
        <taxon>Smallanthus</taxon>
    </lineage>
</organism>
<name>A0ACB9A268_9ASTR</name>
<evidence type="ECO:0000313" key="1">
    <source>
        <dbReference type="EMBL" id="KAI3704015.1"/>
    </source>
</evidence>
<keyword evidence="2" id="KW-1185">Reference proteome</keyword>
<sequence length="365" mass="42563">MASEDRFKLQYISKKKEKMERDVQSYQQKTVRNSKLSLKGRKSQRIALKTSFSKFTNDKSTPILLDGVFSDKIDNNIKDVEKPKDQPQENIMSNQEELTKQIKSHDKVERPKEQPKEKITHKQAEFAKEIRSKRKHEPLITQELEKKRVNKKLITKSSKKQHDDDDFEIQPTVPVPDEQFPNLLYTMIANNLYTQLVYAHDSKELKVKKNSYLVEYVEEEDLKILESHLINNISSNMKAEKYVKRKRRNKVDEGGKETKDDEQHDKNEKKEDDGGDELNEDEEIVNKEIESEDRLYEVSGSGNHLLIPVVSQYEVLQSSTKEDEGETEDGPSEETESDEDVQTGKSNEEKKIESEEVTRINFKTP</sequence>
<reference evidence="2" key="1">
    <citation type="journal article" date="2022" name="Mol. Ecol. Resour.">
        <title>The genomes of chicory, endive, great burdock and yacon provide insights into Asteraceae palaeo-polyploidization history and plant inulin production.</title>
        <authorList>
            <person name="Fan W."/>
            <person name="Wang S."/>
            <person name="Wang H."/>
            <person name="Wang A."/>
            <person name="Jiang F."/>
            <person name="Liu H."/>
            <person name="Zhao H."/>
            <person name="Xu D."/>
            <person name="Zhang Y."/>
        </authorList>
    </citation>
    <scope>NUCLEOTIDE SEQUENCE [LARGE SCALE GENOMIC DNA]</scope>
    <source>
        <strain evidence="2">cv. Yunnan</strain>
    </source>
</reference>
<gene>
    <name evidence="1" type="ORF">L1987_74218</name>
</gene>
<comment type="caution">
    <text evidence="1">The sequence shown here is derived from an EMBL/GenBank/DDBJ whole genome shotgun (WGS) entry which is preliminary data.</text>
</comment>
<reference evidence="1 2" key="2">
    <citation type="journal article" date="2022" name="Mol. Ecol. Resour.">
        <title>The genomes of chicory, endive, great burdock and yacon provide insights into Asteraceae paleo-polyploidization history and plant inulin production.</title>
        <authorList>
            <person name="Fan W."/>
            <person name="Wang S."/>
            <person name="Wang H."/>
            <person name="Wang A."/>
            <person name="Jiang F."/>
            <person name="Liu H."/>
            <person name="Zhao H."/>
            <person name="Xu D."/>
            <person name="Zhang Y."/>
        </authorList>
    </citation>
    <scope>NUCLEOTIDE SEQUENCE [LARGE SCALE GENOMIC DNA]</scope>
    <source>
        <strain evidence="2">cv. Yunnan</strain>
        <tissue evidence="1">Leaves</tissue>
    </source>
</reference>